<evidence type="ECO:0000256" key="3">
    <source>
        <dbReference type="ARBA" id="ARBA00022448"/>
    </source>
</evidence>
<dbReference type="CDD" id="cd03257">
    <property type="entry name" value="ABC_NikE_OppD_transporters"/>
    <property type="match status" value="1"/>
</dbReference>
<dbReference type="InterPro" id="IPR003439">
    <property type="entry name" value="ABC_transporter-like_ATP-bd"/>
</dbReference>
<evidence type="ECO:0000259" key="10">
    <source>
        <dbReference type="PROSITE" id="PS50893"/>
    </source>
</evidence>
<keyword evidence="6" id="KW-0547">Nucleotide-binding</keyword>
<evidence type="ECO:0000256" key="9">
    <source>
        <dbReference type="ARBA" id="ARBA00023136"/>
    </source>
</evidence>
<evidence type="ECO:0000256" key="5">
    <source>
        <dbReference type="ARBA" id="ARBA00022519"/>
    </source>
</evidence>
<dbReference type="InterPro" id="IPR003593">
    <property type="entry name" value="AAA+_ATPase"/>
</dbReference>
<comment type="subcellular location">
    <subcellularLocation>
        <location evidence="1">Cell membrane</location>
        <topology evidence="1">Peripheral membrane protein</topology>
    </subcellularLocation>
</comment>
<evidence type="ECO:0000256" key="7">
    <source>
        <dbReference type="ARBA" id="ARBA00022840"/>
    </source>
</evidence>
<dbReference type="PANTHER" id="PTHR43297:SF14">
    <property type="entry name" value="ATPASE AAA-TYPE CORE DOMAIN-CONTAINING PROTEIN"/>
    <property type="match status" value="1"/>
</dbReference>
<evidence type="ECO:0000313" key="12">
    <source>
        <dbReference type="Proteomes" id="UP000298324"/>
    </source>
</evidence>
<dbReference type="InterPro" id="IPR017871">
    <property type="entry name" value="ABC_transporter-like_CS"/>
</dbReference>
<keyword evidence="7 11" id="KW-0067">ATP-binding</keyword>
<evidence type="ECO:0000313" key="11">
    <source>
        <dbReference type="EMBL" id="TEB08038.1"/>
    </source>
</evidence>
<dbReference type="PROSITE" id="PS50893">
    <property type="entry name" value="ABC_TRANSPORTER_2"/>
    <property type="match status" value="1"/>
</dbReference>
<dbReference type="EMBL" id="QFGA01000001">
    <property type="protein sequence ID" value="TEB08038.1"/>
    <property type="molecule type" value="Genomic_DNA"/>
</dbReference>
<dbReference type="SUPFAM" id="SSF52540">
    <property type="entry name" value="P-loop containing nucleoside triphosphate hydrolases"/>
    <property type="match status" value="1"/>
</dbReference>
<accession>A0A4Y7RGA2</accession>
<dbReference type="GO" id="GO:0016887">
    <property type="term" value="F:ATP hydrolysis activity"/>
    <property type="evidence" value="ECO:0007669"/>
    <property type="project" value="InterPro"/>
</dbReference>
<keyword evidence="5" id="KW-0997">Cell inner membrane</keyword>
<dbReference type="InterPro" id="IPR050388">
    <property type="entry name" value="ABC_Ni/Peptide_Import"/>
</dbReference>
<keyword evidence="4" id="KW-1003">Cell membrane</keyword>
<keyword evidence="9" id="KW-0472">Membrane</keyword>
<dbReference type="GO" id="GO:0005524">
    <property type="term" value="F:ATP binding"/>
    <property type="evidence" value="ECO:0007669"/>
    <property type="project" value="UniProtKB-KW"/>
</dbReference>
<evidence type="ECO:0000256" key="1">
    <source>
        <dbReference type="ARBA" id="ARBA00004202"/>
    </source>
</evidence>
<organism evidence="11 12">
    <name type="scientific">Pelotomaculum schinkii</name>
    <dbReference type="NCBI Taxonomy" id="78350"/>
    <lineage>
        <taxon>Bacteria</taxon>
        <taxon>Bacillati</taxon>
        <taxon>Bacillota</taxon>
        <taxon>Clostridia</taxon>
        <taxon>Eubacteriales</taxon>
        <taxon>Desulfotomaculaceae</taxon>
        <taxon>Pelotomaculum</taxon>
    </lineage>
</organism>
<dbReference type="GO" id="GO:0015833">
    <property type="term" value="P:peptide transport"/>
    <property type="evidence" value="ECO:0007669"/>
    <property type="project" value="InterPro"/>
</dbReference>
<keyword evidence="3" id="KW-0813">Transport</keyword>
<evidence type="ECO:0000256" key="4">
    <source>
        <dbReference type="ARBA" id="ARBA00022475"/>
    </source>
</evidence>
<evidence type="ECO:0000256" key="2">
    <source>
        <dbReference type="ARBA" id="ARBA00005417"/>
    </source>
</evidence>
<dbReference type="RefSeq" id="WP_190239790.1">
    <property type="nucleotide sequence ID" value="NZ_QFGA01000001.1"/>
</dbReference>
<dbReference type="InterPro" id="IPR013563">
    <property type="entry name" value="Oligopep_ABC_C"/>
</dbReference>
<evidence type="ECO:0000256" key="6">
    <source>
        <dbReference type="ARBA" id="ARBA00022741"/>
    </source>
</evidence>
<gene>
    <name evidence="11" type="primary">oppD</name>
    <name evidence="11" type="ORF">Psch_01593</name>
</gene>
<keyword evidence="8" id="KW-1278">Translocase</keyword>
<feature type="domain" description="ABC transporter" evidence="10">
    <location>
        <begin position="2"/>
        <end position="252"/>
    </location>
</feature>
<dbReference type="PROSITE" id="PS00211">
    <property type="entry name" value="ABC_TRANSPORTER_1"/>
    <property type="match status" value="1"/>
</dbReference>
<reference evidence="11 12" key="1">
    <citation type="journal article" date="2018" name="Environ. Microbiol.">
        <title>Novel energy conservation strategies and behaviour of Pelotomaculum schinkii driving syntrophic propionate catabolism.</title>
        <authorList>
            <person name="Hidalgo-Ahumada C.A.P."/>
            <person name="Nobu M.K."/>
            <person name="Narihiro T."/>
            <person name="Tamaki H."/>
            <person name="Liu W.T."/>
            <person name="Kamagata Y."/>
            <person name="Stams A.J.M."/>
            <person name="Imachi H."/>
            <person name="Sousa D.Z."/>
        </authorList>
    </citation>
    <scope>NUCLEOTIDE SEQUENCE [LARGE SCALE GENOMIC DNA]</scope>
    <source>
        <strain evidence="11 12">HH</strain>
    </source>
</reference>
<comment type="caution">
    <text evidence="11">The sequence shown here is derived from an EMBL/GenBank/DDBJ whole genome shotgun (WGS) entry which is preliminary data.</text>
</comment>
<name>A0A4Y7RGA2_9FIRM</name>
<dbReference type="AlphaFoldDB" id="A0A4Y7RGA2"/>
<proteinExistence type="inferred from homology"/>
<sequence length="320" mass="35137">MIDVADLSVSIRKDKAVIPLLKDVSFSLGPGETLGIIGESGSGKSLVTYTLLGLLNHTAGLEGNIAVCGCRNLLKAGRKEIRQLRRQKIGYVPQNPQGSLTPTRKIEAQMQEVIAVTTGLRRKEAANYAAELLVKVGFSEPGRILRMFPHQLSGGMCQRIAVAMAIAGRPEVILADEPTSSLDLLSKIEIMTLLGKAQKEYNFAMVLVTHDLGIALKYCNTLAVLYSGRLVEMGDTRELCFYPRHPYSKNLFGCFFNEMKGRESALFHGEPPVLNDRAPGCRYFACCRERITACEVQEPVLIRIGTGQVACWLYDGGENQ</sequence>
<keyword evidence="12" id="KW-1185">Reference proteome</keyword>
<dbReference type="InterPro" id="IPR027417">
    <property type="entry name" value="P-loop_NTPase"/>
</dbReference>
<dbReference type="PANTHER" id="PTHR43297">
    <property type="entry name" value="OLIGOPEPTIDE TRANSPORT ATP-BINDING PROTEIN APPD"/>
    <property type="match status" value="1"/>
</dbReference>
<protein>
    <submittedName>
        <fullName evidence="11">Oligopeptide transport ATP-binding protein OppD</fullName>
    </submittedName>
</protein>
<dbReference type="Pfam" id="PF08352">
    <property type="entry name" value="oligo_HPY"/>
    <property type="match status" value="1"/>
</dbReference>
<dbReference type="NCBIfam" id="TIGR01727">
    <property type="entry name" value="oligo_HPY"/>
    <property type="match status" value="1"/>
</dbReference>
<dbReference type="SMART" id="SM00382">
    <property type="entry name" value="AAA"/>
    <property type="match status" value="1"/>
</dbReference>
<dbReference type="Pfam" id="PF00005">
    <property type="entry name" value="ABC_tran"/>
    <property type="match status" value="1"/>
</dbReference>
<dbReference type="GO" id="GO:0005886">
    <property type="term" value="C:plasma membrane"/>
    <property type="evidence" value="ECO:0007669"/>
    <property type="project" value="UniProtKB-SubCell"/>
</dbReference>
<evidence type="ECO:0000256" key="8">
    <source>
        <dbReference type="ARBA" id="ARBA00022967"/>
    </source>
</evidence>
<dbReference type="Gene3D" id="3.40.50.300">
    <property type="entry name" value="P-loop containing nucleotide triphosphate hydrolases"/>
    <property type="match status" value="1"/>
</dbReference>
<comment type="similarity">
    <text evidence="2">Belongs to the ABC transporter superfamily.</text>
</comment>
<dbReference type="Proteomes" id="UP000298324">
    <property type="component" value="Unassembled WGS sequence"/>
</dbReference>